<sequence>MSAVFRCHPQALDITGLTAYYQSASIRPGVSLSGKKCGNKCGDRFCSHTADEGVTVGNLSAIQVENLTEPGTYQDGDGLCLMVKATGRKSWVLRFQLNGKRRDMGLGGYPDVSLKAARAEAGTKRKQLLAGDDPLAARDAERLAKREALRAKAARGITFEVLANEYLEAHGAKWSDGWRKDWSRKLRLYVLNHIGNLPASDIGTEQVLKVLRPIWSTKTRTADEVRRQIERVLDAAKAHGLRDGDNPARWSGHLDELLSKSDKKAARKGQRFAAMKWQDVPELMLKLKGSDSRDAFALRLLLLTGARAGMVRFAPWAEFDLTNAVWSLPADRMKTGVAFDIPLPPAAVALLQTMPRTEGSPYLFPGQGKTGVIHKGAMRLLLHGIGHADITNHGFRSSFRTWASERTHYAREVCELALAHDERSKTESAYSRSDFFEKRRELMNAWAQFITTPPAANVIQGDFKRA</sequence>
<keyword evidence="2" id="KW-0229">DNA integration</keyword>
<dbReference type="SUPFAM" id="SSF56349">
    <property type="entry name" value="DNA breaking-rejoining enzymes"/>
    <property type="match status" value="1"/>
</dbReference>
<dbReference type="PROSITE" id="PS51898">
    <property type="entry name" value="TYR_RECOMBINASE"/>
    <property type="match status" value="1"/>
</dbReference>
<dbReference type="Gene3D" id="1.10.443.10">
    <property type="entry name" value="Intergrase catalytic core"/>
    <property type="match status" value="1"/>
</dbReference>
<dbReference type="STRING" id="425504.SAMN05216206_0103"/>
<dbReference type="InterPro" id="IPR011010">
    <property type="entry name" value="DNA_brk_join_enz"/>
</dbReference>
<dbReference type="Pfam" id="PF13356">
    <property type="entry name" value="Arm-DNA-bind_3"/>
    <property type="match status" value="1"/>
</dbReference>
<dbReference type="PANTHER" id="PTHR30629:SF2">
    <property type="entry name" value="PROPHAGE INTEGRASE INTS-RELATED"/>
    <property type="match status" value="1"/>
</dbReference>
<accession>A0A1I3CK20</accession>
<evidence type="ECO:0000256" key="3">
    <source>
        <dbReference type="ARBA" id="ARBA00023125"/>
    </source>
</evidence>
<dbReference type="InterPro" id="IPR013762">
    <property type="entry name" value="Integrase-like_cat_sf"/>
</dbReference>
<dbReference type="AlphaFoldDB" id="A0A1I3CK20"/>
<dbReference type="GO" id="GO:0015074">
    <property type="term" value="P:DNA integration"/>
    <property type="evidence" value="ECO:0007669"/>
    <property type="project" value="UniProtKB-KW"/>
</dbReference>
<reference evidence="7" key="1">
    <citation type="submission" date="2016-10" db="EMBL/GenBank/DDBJ databases">
        <authorList>
            <person name="Varghese N."/>
            <person name="Submissions S."/>
        </authorList>
    </citation>
    <scope>NUCLEOTIDE SEQUENCE [LARGE SCALE GENOMIC DNA]</scope>
    <source>
        <strain evidence="7">LMG 24016</strain>
    </source>
</reference>
<name>A0A1I3CK20_9PSED</name>
<protein>
    <submittedName>
        <fullName evidence="6">Phage integrase family protein</fullName>
    </submittedName>
</protein>
<dbReference type="InterPro" id="IPR010998">
    <property type="entry name" value="Integrase_recombinase_N"/>
</dbReference>
<dbReference type="InterPro" id="IPR053876">
    <property type="entry name" value="Phage_int_M"/>
</dbReference>
<keyword evidence="4" id="KW-0233">DNA recombination</keyword>
<dbReference type="Gene3D" id="3.30.160.390">
    <property type="entry name" value="Integrase, DNA-binding domain"/>
    <property type="match status" value="1"/>
</dbReference>
<dbReference type="EMBL" id="FOQL01000001">
    <property type="protein sequence ID" value="SFH74619.1"/>
    <property type="molecule type" value="Genomic_DNA"/>
</dbReference>
<dbReference type="InterPro" id="IPR050808">
    <property type="entry name" value="Phage_Integrase"/>
</dbReference>
<dbReference type="Pfam" id="PF22022">
    <property type="entry name" value="Phage_int_M"/>
    <property type="match status" value="1"/>
</dbReference>
<dbReference type="GO" id="GO:0003677">
    <property type="term" value="F:DNA binding"/>
    <property type="evidence" value="ECO:0007669"/>
    <property type="project" value="UniProtKB-KW"/>
</dbReference>
<gene>
    <name evidence="6" type="ORF">SAMN05216206_0103</name>
</gene>
<evidence type="ECO:0000313" key="6">
    <source>
        <dbReference type="EMBL" id="SFH74619.1"/>
    </source>
</evidence>
<evidence type="ECO:0000256" key="1">
    <source>
        <dbReference type="ARBA" id="ARBA00008857"/>
    </source>
</evidence>
<organism evidence="6 7">
    <name type="scientific">Pseudomonas guineae</name>
    <dbReference type="NCBI Taxonomy" id="425504"/>
    <lineage>
        <taxon>Bacteria</taxon>
        <taxon>Pseudomonadati</taxon>
        <taxon>Pseudomonadota</taxon>
        <taxon>Gammaproteobacteria</taxon>
        <taxon>Pseudomonadales</taxon>
        <taxon>Pseudomonadaceae</taxon>
        <taxon>Pseudomonas</taxon>
    </lineage>
</organism>
<proteinExistence type="inferred from homology"/>
<dbReference type="InterPro" id="IPR025166">
    <property type="entry name" value="Integrase_DNA_bind_dom"/>
</dbReference>
<dbReference type="GO" id="GO:0006310">
    <property type="term" value="P:DNA recombination"/>
    <property type="evidence" value="ECO:0007669"/>
    <property type="project" value="UniProtKB-KW"/>
</dbReference>
<dbReference type="InterPro" id="IPR038488">
    <property type="entry name" value="Integrase_DNA-bd_sf"/>
</dbReference>
<keyword evidence="7" id="KW-1185">Reference proteome</keyword>
<evidence type="ECO:0000313" key="7">
    <source>
        <dbReference type="Proteomes" id="UP000243606"/>
    </source>
</evidence>
<dbReference type="CDD" id="cd00801">
    <property type="entry name" value="INT_P4_C"/>
    <property type="match status" value="1"/>
</dbReference>
<dbReference type="Proteomes" id="UP000243606">
    <property type="component" value="Unassembled WGS sequence"/>
</dbReference>
<dbReference type="InterPro" id="IPR002104">
    <property type="entry name" value="Integrase_catalytic"/>
</dbReference>
<feature type="domain" description="Tyr recombinase" evidence="5">
    <location>
        <begin position="270"/>
        <end position="444"/>
    </location>
</feature>
<dbReference type="PANTHER" id="PTHR30629">
    <property type="entry name" value="PROPHAGE INTEGRASE"/>
    <property type="match status" value="1"/>
</dbReference>
<evidence type="ECO:0000256" key="4">
    <source>
        <dbReference type="ARBA" id="ARBA00023172"/>
    </source>
</evidence>
<keyword evidence="3" id="KW-0238">DNA-binding</keyword>
<dbReference type="Gene3D" id="1.10.150.130">
    <property type="match status" value="1"/>
</dbReference>
<comment type="similarity">
    <text evidence="1">Belongs to the 'phage' integrase family.</text>
</comment>
<dbReference type="Pfam" id="PF00589">
    <property type="entry name" value="Phage_integrase"/>
    <property type="match status" value="1"/>
</dbReference>
<evidence type="ECO:0000256" key="2">
    <source>
        <dbReference type="ARBA" id="ARBA00022908"/>
    </source>
</evidence>
<evidence type="ECO:0000259" key="5">
    <source>
        <dbReference type="PROSITE" id="PS51898"/>
    </source>
</evidence>